<sequence length="313" mass="34527">MVCQCTLNTLAYVALTYFIYRFFRAIYEIVYPYLIATPLDLHKLSGGAKWAIVTGSTDGIGKEYAFDLAKKGFNIILISRTQTKLDSVKEEIKKECKNIEVETIAYNFTNANVDDYKKKIISVIEKKDIGILVNNVGLSYAVPDMLHKVDLQENADIAIVNMIPVSILTAAVIPQMVERNAGIIVNISSGAAYVKCPQVATYGASKAFVNHFSSILRLEYANSGITIQTLCPGYVSTNMSKVKVSLMALSAKAYAQSAIRTIGIIPETTGCIQHQLQSLAFALPESLMVYFAKLELEKTKLAINEREKAAKQQ</sequence>
<keyword evidence="3" id="KW-0276">Fatty acid metabolism</keyword>
<name>A0A914QNH6_9BILA</name>
<dbReference type="FunFam" id="3.40.50.720:FF:000137">
    <property type="entry name" value="Hydroxysteroid (17-beta) dehydrogenase 3"/>
    <property type="match status" value="1"/>
</dbReference>
<dbReference type="SUPFAM" id="SSF51735">
    <property type="entry name" value="NAD(P)-binding Rossmann-fold domains"/>
    <property type="match status" value="1"/>
</dbReference>
<dbReference type="AlphaFoldDB" id="A0A914QNH6"/>
<dbReference type="PIRSF" id="PIRSF000126">
    <property type="entry name" value="11-beta-HSD1"/>
    <property type="match status" value="1"/>
</dbReference>
<reference evidence="11" key="1">
    <citation type="submission" date="2022-11" db="UniProtKB">
        <authorList>
            <consortium name="WormBaseParasite"/>
        </authorList>
    </citation>
    <scope>IDENTIFICATION</scope>
</reference>
<dbReference type="Gene3D" id="3.40.50.720">
    <property type="entry name" value="NAD(P)-binding Rossmann-like Domain"/>
    <property type="match status" value="1"/>
</dbReference>
<keyword evidence="5" id="KW-0752">Steroid biosynthesis</keyword>
<organism evidence="10 11">
    <name type="scientific">Panagrolaimus davidi</name>
    <dbReference type="NCBI Taxonomy" id="227884"/>
    <lineage>
        <taxon>Eukaryota</taxon>
        <taxon>Metazoa</taxon>
        <taxon>Ecdysozoa</taxon>
        <taxon>Nematoda</taxon>
        <taxon>Chromadorea</taxon>
        <taxon>Rhabditida</taxon>
        <taxon>Tylenchina</taxon>
        <taxon>Panagrolaimomorpha</taxon>
        <taxon>Panagrolaimoidea</taxon>
        <taxon>Panagrolaimidae</taxon>
        <taxon>Panagrolaimus</taxon>
    </lineage>
</organism>
<dbReference type="InterPro" id="IPR002347">
    <property type="entry name" value="SDR_fam"/>
</dbReference>
<evidence type="ECO:0000256" key="7">
    <source>
        <dbReference type="ARBA" id="ARBA00023098"/>
    </source>
</evidence>
<dbReference type="InterPro" id="IPR036291">
    <property type="entry name" value="NAD(P)-bd_dom_sf"/>
</dbReference>
<dbReference type="CDD" id="cd05356">
    <property type="entry name" value="17beta-HSD1_like_SDR_c"/>
    <property type="match status" value="1"/>
</dbReference>
<evidence type="ECO:0000256" key="1">
    <source>
        <dbReference type="ARBA" id="ARBA00005194"/>
    </source>
</evidence>
<dbReference type="InterPro" id="IPR020904">
    <property type="entry name" value="Sc_DH/Rdtase_CS"/>
</dbReference>
<keyword evidence="2" id="KW-0444">Lipid biosynthesis</keyword>
<evidence type="ECO:0000256" key="4">
    <source>
        <dbReference type="ARBA" id="ARBA00022857"/>
    </source>
</evidence>
<evidence type="ECO:0000256" key="2">
    <source>
        <dbReference type="ARBA" id="ARBA00022516"/>
    </source>
</evidence>
<evidence type="ECO:0000313" key="10">
    <source>
        <dbReference type="Proteomes" id="UP000887578"/>
    </source>
</evidence>
<dbReference type="PRINTS" id="PR00081">
    <property type="entry name" value="GDHRDH"/>
</dbReference>
<protein>
    <submittedName>
        <fullName evidence="11">Steroid dehydrogenase</fullName>
    </submittedName>
</protein>
<evidence type="ECO:0000256" key="5">
    <source>
        <dbReference type="ARBA" id="ARBA00022955"/>
    </source>
</evidence>
<keyword evidence="8" id="KW-0275">Fatty acid biosynthesis</keyword>
<evidence type="ECO:0000256" key="6">
    <source>
        <dbReference type="ARBA" id="ARBA00023002"/>
    </source>
</evidence>
<dbReference type="PANTHER" id="PTHR43086">
    <property type="entry name" value="VERY-LONG-CHAIN 3-OXOOACYL-COA REDUCTASE"/>
    <property type="match status" value="1"/>
</dbReference>
<dbReference type="PRINTS" id="PR00080">
    <property type="entry name" value="SDRFAMILY"/>
</dbReference>
<evidence type="ECO:0000256" key="8">
    <source>
        <dbReference type="ARBA" id="ARBA00023160"/>
    </source>
</evidence>
<dbReference type="GO" id="GO:0016491">
    <property type="term" value="F:oxidoreductase activity"/>
    <property type="evidence" value="ECO:0007669"/>
    <property type="project" value="UniProtKB-KW"/>
</dbReference>
<dbReference type="Pfam" id="PF00106">
    <property type="entry name" value="adh_short"/>
    <property type="match status" value="1"/>
</dbReference>
<dbReference type="PROSITE" id="PS00061">
    <property type="entry name" value="ADH_SHORT"/>
    <property type="match status" value="1"/>
</dbReference>
<keyword evidence="7" id="KW-0443">Lipid metabolism</keyword>
<keyword evidence="10" id="KW-1185">Reference proteome</keyword>
<proteinExistence type="inferred from homology"/>
<evidence type="ECO:0000256" key="3">
    <source>
        <dbReference type="ARBA" id="ARBA00022832"/>
    </source>
</evidence>
<dbReference type="PANTHER" id="PTHR43086:SF2">
    <property type="entry name" value="HYDROXYSTEROID DEHYDROGENASE-LIKE PROTEIN 1"/>
    <property type="match status" value="1"/>
</dbReference>
<dbReference type="Proteomes" id="UP000887578">
    <property type="component" value="Unplaced"/>
</dbReference>
<dbReference type="GO" id="GO:0006694">
    <property type="term" value="P:steroid biosynthetic process"/>
    <property type="evidence" value="ECO:0007669"/>
    <property type="project" value="UniProtKB-KW"/>
</dbReference>
<dbReference type="WBParaSite" id="PDA_v2.g28932.t1">
    <property type="protein sequence ID" value="PDA_v2.g28932.t1"/>
    <property type="gene ID" value="PDA_v2.g28932"/>
</dbReference>
<keyword evidence="6" id="KW-0560">Oxidoreductase</keyword>
<comment type="similarity">
    <text evidence="9">Belongs to the short-chain dehydrogenases/reductases (SDR) family. 17-beta-HSD 3 subfamily.</text>
</comment>
<dbReference type="GO" id="GO:0005783">
    <property type="term" value="C:endoplasmic reticulum"/>
    <property type="evidence" value="ECO:0007669"/>
    <property type="project" value="TreeGrafter"/>
</dbReference>
<evidence type="ECO:0000313" key="11">
    <source>
        <dbReference type="WBParaSite" id="PDA_v2.g28932.t1"/>
    </source>
</evidence>
<dbReference type="GO" id="GO:0030497">
    <property type="term" value="P:fatty acid elongation"/>
    <property type="evidence" value="ECO:0007669"/>
    <property type="project" value="TreeGrafter"/>
</dbReference>
<evidence type="ECO:0000256" key="9">
    <source>
        <dbReference type="ARBA" id="ARBA00038261"/>
    </source>
</evidence>
<accession>A0A914QNH6</accession>
<keyword evidence="4" id="KW-0521">NADP</keyword>
<comment type="pathway">
    <text evidence="1">Lipid metabolism; fatty acid biosynthesis.</text>
</comment>